<evidence type="ECO:0000313" key="10">
    <source>
        <dbReference type="Proteomes" id="UP000619260"/>
    </source>
</evidence>
<reference evidence="9" key="1">
    <citation type="submission" date="2021-01" db="EMBL/GenBank/DDBJ databases">
        <title>Whole genome shotgun sequence of Virgisporangium aliadipatigenens NBRC 105644.</title>
        <authorList>
            <person name="Komaki H."/>
            <person name="Tamura T."/>
        </authorList>
    </citation>
    <scope>NUCLEOTIDE SEQUENCE</scope>
    <source>
        <strain evidence="9">NBRC 105644</strain>
    </source>
</reference>
<dbReference type="InterPro" id="IPR003660">
    <property type="entry name" value="HAMP_dom"/>
</dbReference>
<comment type="similarity">
    <text evidence="4">Belongs to the methyl-accepting chemotaxis (MCP) protein family.</text>
</comment>
<dbReference type="PANTHER" id="PTHR32089">
    <property type="entry name" value="METHYL-ACCEPTING CHEMOTAXIS PROTEIN MCPB"/>
    <property type="match status" value="1"/>
</dbReference>
<dbReference type="AlphaFoldDB" id="A0A8J3YRQ0"/>
<dbReference type="RefSeq" id="WP_203902902.1">
    <property type="nucleotide sequence ID" value="NZ_BOPF01000028.1"/>
</dbReference>
<dbReference type="EMBL" id="BOPF01000028">
    <property type="protein sequence ID" value="GIJ49427.1"/>
    <property type="molecule type" value="Genomic_DNA"/>
</dbReference>
<gene>
    <name evidence="9" type="ORF">Val02_63130</name>
</gene>
<dbReference type="CDD" id="cd06225">
    <property type="entry name" value="HAMP"/>
    <property type="match status" value="1"/>
</dbReference>
<evidence type="ECO:0000259" key="8">
    <source>
        <dbReference type="PROSITE" id="PS50885"/>
    </source>
</evidence>
<evidence type="ECO:0000313" key="9">
    <source>
        <dbReference type="EMBL" id="GIJ49427.1"/>
    </source>
</evidence>
<evidence type="ECO:0000256" key="3">
    <source>
        <dbReference type="ARBA" id="ARBA00023224"/>
    </source>
</evidence>
<feature type="transmembrane region" description="Helical" evidence="6">
    <location>
        <begin position="57"/>
        <end position="75"/>
    </location>
</feature>
<dbReference type="SUPFAM" id="SSF58104">
    <property type="entry name" value="Methyl-accepting chemotaxis protein (MCP) signaling domain"/>
    <property type="match status" value="1"/>
</dbReference>
<organism evidence="9 10">
    <name type="scientific">Virgisporangium aliadipatigenens</name>
    <dbReference type="NCBI Taxonomy" id="741659"/>
    <lineage>
        <taxon>Bacteria</taxon>
        <taxon>Bacillati</taxon>
        <taxon>Actinomycetota</taxon>
        <taxon>Actinomycetes</taxon>
        <taxon>Micromonosporales</taxon>
        <taxon>Micromonosporaceae</taxon>
        <taxon>Virgisporangium</taxon>
    </lineage>
</organism>
<keyword evidence="6" id="KW-0472">Membrane</keyword>
<accession>A0A8J3YRQ0</accession>
<protein>
    <recommendedName>
        <fullName evidence="11">Methyl-accepting chemotaxis protein</fullName>
    </recommendedName>
</protein>
<dbReference type="GO" id="GO:0016020">
    <property type="term" value="C:membrane"/>
    <property type="evidence" value="ECO:0007669"/>
    <property type="project" value="InterPro"/>
</dbReference>
<evidence type="ECO:0000259" key="7">
    <source>
        <dbReference type="PROSITE" id="PS50111"/>
    </source>
</evidence>
<keyword evidence="3 5" id="KW-0807">Transducer</keyword>
<evidence type="ECO:0000256" key="6">
    <source>
        <dbReference type="SAM" id="Phobius"/>
    </source>
</evidence>
<keyword evidence="2 6" id="KW-1133">Transmembrane helix</keyword>
<feature type="transmembrane region" description="Helical" evidence="6">
    <location>
        <begin position="20"/>
        <end position="37"/>
    </location>
</feature>
<evidence type="ECO:0000256" key="4">
    <source>
        <dbReference type="ARBA" id="ARBA00029447"/>
    </source>
</evidence>
<dbReference type="Pfam" id="PF00672">
    <property type="entry name" value="HAMP"/>
    <property type="match status" value="1"/>
</dbReference>
<dbReference type="GO" id="GO:0007165">
    <property type="term" value="P:signal transduction"/>
    <property type="evidence" value="ECO:0007669"/>
    <property type="project" value="UniProtKB-KW"/>
</dbReference>
<evidence type="ECO:0000256" key="1">
    <source>
        <dbReference type="ARBA" id="ARBA00022692"/>
    </source>
</evidence>
<dbReference type="Pfam" id="PF00015">
    <property type="entry name" value="MCPsignal"/>
    <property type="match status" value="1"/>
</dbReference>
<keyword evidence="1 6" id="KW-0812">Transmembrane</keyword>
<evidence type="ECO:0000256" key="2">
    <source>
        <dbReference type="ARBA" id="ARBA00022989"/>
    </source>
</evidence>
<dbReference type="PANTHER" id="PTHR32089:SF112">
    <property type="entry name" value="LYSOZYME-LIKE PROTEIN-RELATED"/>
    <property type="match status" value="1"/>
</dbReference>
<proteinExistence type="inferred from homology"/>
<feature type="domain" description="HAMP" evidence="8">
    <location>
        <begin position="80"/>
        <end position="132"/>
    </location>
</feature>
<feature type="domain" description="Methyl-accepting transducer" evidence="7">
    <location>
        <begin position="137"/>
        <end position="380"/>
    </location>
</feature>
<dbReference type="SMART" id="SM00283">
    <property type="entry name" value="MA"/>
    <property type="match status" value="1"/>
</dbReference>
<dbReference type="InterPro" id="IPR004089">
    <property type="entry name" value="MCPsignal_dom"/>
</dbReference>
<dbReference type="SMART" id="SM00304">
    <property type="entry name" value="HAMP"/>
    <property type="match status" value="1"/>
</dbReference>
<dbReference type="PROSITE" id="PS50885">
    <property type="entry name" value="HAMP"/>
    <property type="match status" value="1"/>
</dbReference>
<sequence>MFYRPIEVLSAKARAFISRALWTWSVVGLAIITWWITGDVAPTLPAGSEARAGLERLHVSAVFFGLCGPIALYFAKSAVRTTIDGIVTVTTAITKAAQGDLTQQIHMEGKLELGLMAQAFNGMVKQVGATVSGVREAAERLAESSVSLKEASSMMTATAEETVARLSTVKSEADGTSGELGMVARGAEQMRVAIDEISATTDAVSSAAGGAVDNARLAAENVERLREQSLQIGDVVRSITAIAAQTNLLALNATIEAARAGEAGRGFAIVAGEVKDLAEATAKATEEITRRVEEIQSGMDGAVSAVHQITEVIGTISTHQESVASTVVQQGASTAAVAASATRVAESSGSITDAIATISGAADESRAASNETYRAATELSAMATELSKLTAVFRT</sequence>
<dbReference type="PROSITE" id="PS50111">
    <property type="entry name" value="CHEMOTAXIS_TRANSDUC_2"/>
    <property type="match status" value="1"/>
</dbReference>
<comment type="caution">
    <text evidence="9">The sequence shown here is derived from an EMBL/GenBank/DDBJ whole genome shotgun (WGS) entry which is preliminary data.</text>
</comment>
<keyword evidence="10" id="KW-1185">Reference proteome</keyword>
<evidence type="ECO:0008006" key="11">
    <source>
        <dbReference type="Google" id="ProtNLM"/>
    </source>
</evidence>
<name>A0A8J3YRQ0_9ACTN</name>
<evidence type="ECO:0000256" key="5">
    <source>
        <dbReference type="PROSITE-ProRule" id="PRU00284"/>
    </source>
</evidence>
<dbReference type="Proteomes" id="UP000619260">
    <property type="component" value="Unassembled WGS sequence"/>
</dbReference>
<dbReference type="Gene3D" id="1.10.287.950">
    <property type="entry name" value="Methyl-accepting chemotaxis protein"/>
    <property type="match status" value="1"/>
</dbReference>